<feature type="compositionally biased region" description="Polar residues" evidence="1">
    <location>
        <begin position="62"/>
        <end position="72"/>
    </location>
</feature>
<name>A0A0D3F4W8_9ORYZ</name>
<accession>A0A0D3F4W8</accession>
<protein>
    <submittedName>
        <fullName evidence="2">Uncharacterized protein</fullName>
    </submittedName>
</protein>
<reference evidence="2" key="2">
    <citation type="submission" date="2015-03" db="UniProtKB">
        <authorList>
            <consortium name="EnsemblPlants"/>
        </authorList>
    </citation>
    <scope>IDENTIFICATION</scope>
</reference>
<evidence type="ECO:0000313" key="2">
    <source>
        <dbReference type="EnsemblPlants" id="OBART02G15920.1"/>
    </source>
</evidence>
<feature type="compositionally biased region" description="Basic and acidic residues" evidence="1">
    <location>
        <begin position="52"/>
        <end position="61"/>
    </location>
</feature>
<feature type="region of interest" description="Disordered" evidence="1">
    <location>
        <begin position="52"/>
        <end position="72"/>
    </location>
</feature>
<dbReference type="HOGENOM" id="CLU_2726146_0_0_1"/>
<organism evidence="2">
    <name type="scientific">Oryza barthii</name>
    <dbReference type="NCBI Taxonomy" id="65489"/>
    <lineage>
        <taxon>Eukaryota</taxon>
        <taxon>Viridiplantae</taxon>
        <taxon>Streptophyta</taxon>
        <taxon>Embryophyta</taxon>
        <taxon>Tracheophyta</taxon>
        <taxon>Spermatophyta</taxon>
        <taxon>Magnoliopsida</taxon>
        <taxon>Liliopsida</taxon>
        <taxon>Poales</taxon>
        <taxon>Poaceae</taxon>
        <taxon>BOP clade</taxon>
        <taxon>Oryzoideae</taxon>
        <taxon>Oryzeae</taxon>
        <taxon>Oryzinae</taxon>
        <taxon>Oryza</taxon>
    </lineage>
</organism>
<evidence type="ECO:0000256" key="1">
    <source>
        <dbReference type="SAM" id="MobiDB-lite"/>
    </source>
</evidence>
<dbReference type="Proteomes" id="UP000026960">
    <property type="component" value="Chromosome 2"/>
</dbReference>
<reference evidence="2" key="1">
    <citation type="journal article" date="2009" name="Rice">
        <title>De Novo Next Generation Sequencing of Plant Genomes.</title>
        <authorList>
            <person name="Rounsley S."/>
            <person name="Marri P.R."/>
            <person name="Yu Y."/>
            <person name="He R."/>
            <person name="Sisneros N."/>
            <person name="Goicoechea J.L."/>
            <person name="Lee S.J."/>
            <person name="Angelova A."/>
            <person name="Kudrna D."/>
            <person name="Luo M."/>
            <person name="Affourtit J."/>
            <person name="Desany B."/>
            <person name="Knight J."/>
            <person name="Niazi F."/>
            <person name="Egholm M."/>
            <person name="Wing R.A."/>
        </authorList>
    </citation>
    <scope>NUCLEOTIDE SEQUENCE [LARGE SCALE GENOMIC DNA]</scope>
    <source>
        <strain evidence="2">cv. IRGC 105608</strain>
    </source>
</reference>
<evidence type="ECO:0000313" key="3">
    <source>
        <dbReference type="Proteomes" id="UP000026960"/>
    </source>
</evidence>
<dbReference type="AlphaFoldDB" id="A0A0D3F4W8"/>
<keyword evidence="3" id="KW-1185">Reference proteome</keyword>
<dbReference type="Gramene" id="OBART02G15920.1">
    <property type="protein sequence ID" value="OBART02G15920.1"/>
    <property type="gene ID" value="OBART02G15920"/>
</dbReference>
<dbReference type="EnsemblPlants" id="OBART02G15920.1">
    <property type="protein sequence ID" value="OBART02G15920.1"/>
    <property type="gene ID" value="OBART02G15920"/>
</dbReference>
<sequence>MSESYSGRIGFVLYRMGSIVSEVIHSIKGTPPEGFGSLNHSVNTTTIAYNLEDAKPTHREISSNPSRQGSRQ</sequence>
<proteinExistence type="predicted"/>
<dbReference type="PaxDb" id="65489-OBART02G15920.1"/>